<dbReference type="EMBL" id="JAAMPC010000007">
    <property type="protein sequence ID" value="KAG2303247.1"/>
    <property type="molecule type" value="Genomic_DNA"/>
</dbReference>
<proteinExistence type="predicted"/>
<sequence>MPDLCLAGEYFWDSETPPEPLFLDEIKNQKPLLLNPPVIPKEENEPEDFSFVLNKGFDASPWDVDNFFETD</sequence>
<dbReference type="AlphaFoldDB" id="A0A8X7SBI6"/>
<dbReference type="Proteomes" id="UP000886595">
    <property type="component" value="Unassembled WGS sequence"/>
</dbReference>
<gene>
    <name evidence="1" type="ORF">Bca52824_031898</name>
</gene>
<comment type="caution">
    <text evidence="1">The sequence shown here is derived from an EMBL/GenBank/DDBJ whole genome shotgun (WGS) entry which is preliminary data.</text>
</comment>
<organism evidence="1 2">
    <name type="scientific">Brassica carinata</name>
    <name type="common">Ethiopian mustard</name>
    <name type="synonym">Abyssinian cabbage</name>
    <dbReference type="NCBI Taxonomy" id="52824"/>
    <lineage>
        <taxon>Eukaryota</taxon>
        <taxon>Viridiplantae</taxon>
        <taxon>Streptophyta</taxon>
        <taxon>Embryophyta</taxon>
        <taxon>Tracheophyta</taxon>
        <taxon>Spermatophyta</taxon>
        <taxon>Magnoliopsida</taxon>
        <taxon>eudicotyledons</taxon>
        <taxon>Gunneridae</taxon>
        <taxon>Pentapetalae</taxon>
        <taxon>rosids</taxon>
        <taxon>malvids</taxon>
        <taxon>Brassicales</taxon>
        <taxon>Brassicaceae</taxon>
        <taxon>Brassiceae</taxon>
        <taxon>Brassica</taxon>
    </lineage>
</organism>
<protein>
    <submittedName>
        <fullName evidence="1">Uncharacterized protein</fullName>
    </submittedName>
</protein>
<name>A0A8X7SBI6_BRACI</name>
<keyword evidence="2" id="KW-1185">Reference proteome</keyword>
<dbReference type="OrthoDB" id="1088989at2759"/>
<evidence type="ECO:0000313" key="2">
    <source>
        <dbReference type="Proteomes" id="UP000886595"/>
    </source>
</evidence>
<reference evidence="1 2" key="1">
    <citation type="submission" date="2020-02" db="EMBL/GenBank/DDBJ databases">
        <authorList>
            <person name="Ma Q."/>
            <person name="Huang Y."/>
            <person name="Song X."/>
            <person name="Pei D."/>
        </authorList>
    </citation>
    <scope>NUCLEOTIDE SEQUENCE [LARGE SCALE GENOMIC DNA]</scope>
    <source>
        <strain evidence="1">Sxm20200214</strain>
        <tissue evidence="1">Leaf</tissue>
    </source>
</reference>
<accession>A0A8X7SBI6</accession>
<evidence type="ECO:0000313" key="1">
    <source>
        <dbReference type="EMBL" id="KAG2303247.1"/>
    </source>
</evidence>